<proteinExistence type="predicted"/>
<evidence type="ECO:0000313" key="1">
    <source>
        <dbReference type="EMBL" id="KNC32849.1"/>
    </source>
</evidence>
<gene>
    <name evidence="1" type="ORF">FF38_01702</name>
</gene>
<accession>A0A0L0CN31</accession>
<sequence length="80" mass="8837">MLTAISIHPWTKRRNGEYCRFPARPMPTGDTLRCLAAGLEETGTTREAEGRVRPQSSCSAENITAVTEDVMEAPSISTRR</sequence>
<protein>
    <submittedName>
        <fullName evidence="1">Uncharacterized protein</fullName>
    </submittedName>
</protein>
<comment type="caution">
    <text evidence="1">The sequence shown here is derived from an EMBL/GenBank/DDBJ whole genome shotgun (WGS) entry which is preliminary data.</text>
</comment>
<name>A0A0L0CN31_LUCCU</name>
<dbReference type="Proteomes" id="UP000037069">
    <property type="component" value="Unassembled WGS sequence"/>
</dbReference>
<keyword evidence="2" id="KW-1185">Reference proteome</keyword>
<dbReference type="AlphaFoldDB" id="A0A0L0CN31"/>
<reference evidence="1 2" key="1">
    <citation type="journal article" date="2015" name="Nat. Commun.">
        <title>Lucilia cuprina genome unlocks parasitic fly biology to underpin future interventions.</title>
        <authorList>
            <person name="Anstead C.A."/>
            <person name="Korhonen P.K."/>
            <person name="Young N.D."/>
            <person name="Hall R.S."/>
            <person name="Jex A.R."/>
            <person name="Murali S.C."/>
            <person name="Hughes D.S."/>
            <person name="Lee S.F."/>
            <person name="Perry T."/>
            <person name="Stroehlein A.J."/>
            <person name="Ansell B.R."/>
            <person name="Breugelmans B."/>
            <person name="Hofmann A."/>
            <person name="Qu J."/>
            <person name="Dugan S."/>
            <person name="Lee S.L."/>
            <person name="Chao H."/>
            <person name="Dinh H."/>
            <person name="Han Y."/>
            <person name="Doddapaneni H.V."/>
            <person name="Worley K.C."/>
            <person name="Muzny D.M."/>
            <person name="Ioannidis P."/>
            <person name="Waterhouse R.M."/>
            <person name="Zdobnov E.M."/>
            <person name="James P.J."/>
            <person name="Bagnall N.H."/>
            <person name="Kotze A.C."/>
            <person name="Gibbs R.A."/>
            <person name="Richards S."/>
            <person name="Batterham P."/>
            <person name="Gasser R.B."/>
        </authorList>
    </citation>
    <scope>NUCLEOTIDE SEQUENCE [LARGE SCALE GENOMIC DNA]</scope>
    <source>
        <strain evidence="1 2">LS</strain>
        <tissue evidence="1">Full body</tissue>
    </source>
</reference>
<organism evidence="1 2">
    <name type="scientific">Lucilia cuprina</name>
    <name type="common">Green bottle fly</name>
    <name type="synonym">Australian sheep blowfly</name>
    <dbReference type="NCBI Taxonomy" id="7375"/>
    <lineage>
        <taxon>Eukaryota</taxon>
        <taxon>Metazoa</taxon>
        <taxon>Ecdysozoa</taxon>
        <taxon>Arthropoda</taxon>
        <taxon>Hexapoda</taxon>
        <taxon>Insecta</taxon>
        <taxon>Pterygota</taxon>
        <taxon>Neoptera</taxon>
        <taxon>Endopterygota</taxon>
        <taxon>Diptera</taxon>
        <taxon>Brachycera</taxon>
        <taxon>Muscomorpha</taxon>
        <taxon>Oestroidea</taxon>
        <taxon>Calliphoridae</taxon>
        <taxon>Luciliinae</taxon>
        <taxon>Lucilia</taxon>
    </lineage>
</organism>
<dbReference type="EMBL" id="JRES01000264">
    <property type="protein sequence ID" value="KNC32849.1"/>
    <property type="molecule type" value="Genomic_DNA"/>
</dbReference>
<evidence type="ECO:0000313" key="2">
    <source>
        <dbReference type="Proteomes" id="UP000037069"/>
    </source>
</evidence>